<evidence type="ECO:0000313" key="1">
    <source>
        <dbReference type="EMBL" id="GAA2818936.1"/>
    </source>
</evidence>
<reference evidence="1 2" key="1">
    <citation type="journal article" date="2019" name="Int. J. Syst. Evol. Microbiol.">
        <title>The Global Catalogue of Microorganisms (GCM) 10K type strain sequencing project: providing services to taxonomists for standard genome sequencing and annotation.</title>
        <authorList>
            <consortium name="The Broad Institute Genomics Platform"/>
            <consortium name="The Broad Institute Genome Sequencing Center for Infectious Disease"/>
            <person name="Wu L."/>
            <person name="Ma J."/>
        </authorList>
    </citation>
    <scope>NUCLEOTIDE SEQUENCE [LARGE SCALE GENOMIC DNA]</scope>
    <source>
        <strain evidence="1 2">JCM 9383</strain>
    </source>
</reference>
<proteinExistence type="predicted"/>
<dbReference type="EMBL" id="BAAAUX010000035">
    <property type="protein sequence ID" value="GAA2818936.1"/>
    <property type="molecule type" value="Genomic_DNA"/>
</dbReference>
<organism evidence="1 2">
    <name type="scientific">Saccharopolyspora taberi</name>
    <dbReference type="NCBI Taxonomy" id="60895"/>
    <lineage>
        <taxon>Bacteria</taxon>
        <taxon>Bacillati</taxon>
        <taxon>Actinomycetota</taxon>
        <taxon>Actinomycetes</taxon>
        <taxon>Pseudonocardiales</taxon>
        <taxon>Pseudonocardiaceae</taxon>
        <taxon>Saccharopolyspora</taxon>
    </lineage>
</organism>
<evidence type="ECO:0000313" key="2">
    <source>
        <dbReference type="Proteomes" id="UP001500979"/>
    </source>
</evidence>
<name>A0ABN3VM81_9PSEU</name>
<sequence>MRIRPPFELRVLRELFQTRDPAPERAVESAYAAASRRWADRGAAVLRLIGDSADTPGKTRTSATAEARVLTFAMPGSLLEVDLVPTVQGMYRATGLVLASSGQGTPSGDVVLRHATGECVGELDDQGGFEVDDVPRGPLSVVLRQDEAAPAVTDWLVC</sequence>
<accession>A0ABN3VM81</accession>
<dbReference type="Proteomes" id="UP001500979">
    <property type="component" value="Unassembled WGS sequence"/>
</dbReference>
<comment type="caution">
    <text evidence="1">The sequence shown here is derived from an EMBL/GenBank/DDBJ whole genome shotgun (WGS) entry which is preliminary data.</text>
</comment>
<keyword evidence="2" id="KW-1185">Reference proteome</keyword>
<gene>
    <name evidence="1" type="ORF">GCM10010470_62840</name>
</gene>
<dbReference type="RefSeq" id="WP_344685973.1">
    <property type="nucleotide sequence ID" value="NZ_BAAAUX010000035.1"/>
</dbReference>
<protein>
    <submittedName>
        <fullName evidence="1">Uncharacterized protein</fullName>
    </submittedName>
</protein>